<accession>A0A183BC75</accession>
<proteinExistence type="predicted"/>
<sequence>MSPNPIFDLCFVSKDAATLVGPASHLAWSSDGYALAVAWHHCGWALWSVSGGLLYTSLGERVDLAGQLRLTSLVSLCSMYLIAVSSAKQMRFQTKMLVYLFWRKMIALLSDSLDTINPPQVTPRSSRNTAYVIGCIICLRYYTHDHSARRRAKKKSVSRGITYFPRFVFRIQLS</sequence>
<dbReference type="OrthoDB" id="67540at2759"/>
<dbReference type="EMBL" id="UZAN01066004">
    <property type="protein sequence ID" value="VDP94083.1"/>
    <property type="molecule type" value="Genomic_DNA"/>
</dbReference>
<name>A0A183BC75_9TREM</name>
<organism evidence="3">
    <name type="scientific">Echinostoma caproni</name>
    <dbReference type="NCBI Taxonomy" id="27848"/>
    <lineage>
        <taxon>Eukaryota</taxon>
        <taxon>Metazoa</taxon>
        <taxon>Spiralia</taxon>
        <taxon>Lophotrochozoa</taxon>
        <taxon>Platyhelminthes</taxon>
        <taxon>Trematoda</taxon>
        <taxon>Digenea</taxon>
        <taxon>Plagiorchiida</taxon>
        <taxon>Echinostomata</taxon>
        <taxon>Echinostomatoidea</taxon>
        <taxon>Echinostomatidae</taxon>
        <taxon>Echinostoma</taxon>
    </lineage>
</organism>
<evidence type="ECO:0000313" key="1">
    <source>
        <dbReference type="EMBL" id="VDP94083.1"/>
    </source>
</evidence>
<dbReference type="WBParaSite" id="ECPE_0001685301-mRNA-1">
    <property type="protein sequence ID" value="ECPE_0001685301-mRNA-1"/>
    <property type="gene ID" value="ECPE_0001685301"/>
</dbReference>
<reference evidence="1 2" key="2">
    <citation type="submission" date="2018-11" db="EMBL/GenBank/DDBJ databases">
        <authorList>
            <consortium name="Pathogen Informatics"/>
        </authorList>
    </citation>
    <scope>NUCLEOTIDE SEQUENCE [LARGE SCALE GENOMIC DNA]</scope>
    <source>
        <strain evidence="1 2">Egypt</strain>
    </source>
</reference>
<evidence type="ECO:0000313" key="2">
    <source>
        <dbReference type="Proteomes" id="UP000272942"/>
    </source>
</evidence>
<protein>
    <submittedName>
        <fullName evidence="3">ANAPC4_WD40 domain-containing protein</fullName>
    </submittedName>
</protein>
<keyword evidence="2" id="KW-1185">Reference proteome</keyword>
<gene>
    <name evidence="1" type="ORF">ECPE_LOCUS16810</name>
</gene>
<dbReference type="AlphaFoldDB" id="A0A183BC75"/>
<dbReference type="Proteomes" id="UP000272942">
    <property type="component" value="Unassembled WGS sequence"/>
</dbReference>
<evidence type="ECO:0000313" key="3">
    <source>
        <dbReference type="WBParaSite" id="ECPE_0001685301-mRNA-1"/>
    </source>
</evidence>
<reference evidence="3" key="1">
    <citation type="submission" date="2016-06" db="UniProtKB">
        <authorList>
            <consortium name="WormBaseParasite"/>
        </authorList>
    </citation>
    <scope>IDENTIFICATION</scope>
</reference>